<comment type="caution">
    <text evidence="1">The sequence shown here is derived from an EMBL/GenBank/DDBJ whole genome shotgun (WGS) entry which is preliminary data.</text>
</comment>
<organism evidence="1 2">
    <name type="scientific">Liparis tanakae</name>
    <name type="common">Tanaka's snailfish</name>
    <dbReference type="NCBI Taxonomy" id="230148"/>
    <lineage>
        <taxon>Eukaryota</taxon>
        <taxon>Metazoa</taxon>
        <taxon>Chordata</taxon>
        <taxon>Craniata</taxon>
        <taxon>Vertebrata</taxon>
        <taxon>Euteleostomi</taxon>
        <taxon>Actinopterygii</taxon>
        <taxon>Neopterygii</taxon>
        <taxon>Teleostei</taxon>
        <taxon>Neoteleostei</taxon>
        <taxon>Acanthomorphata</taxon>
        <taxon>Eupercaria</taxon>
        <taxon>Perciformes</taxon>
        <taxon>Cottioidei</taxon>
        <taxon>Cottales</taxon>
        <taxon>Liparidae</taxon>
        <taxon>Liparis</taxon>
    </lineage>
</organism>
<dbReference type="AlphaFoldDB" id="A0A4Z2JBN3"/>
<evidence type="ECO:0000313" key="2">
    <source>
        <dbReference type="Proteomes" id="UP000314294"/>
    </source>
</evidence>
<keyword evidence="2" id="KW-1185">Reference proteome</keyword>
<dbReference type="EMBL" id="SRLO01000011">
    <property type="protein sequence ID" value="TNN87244.1"/>
    <property type="molecule type" value="Genomic_DNA"/>
</dbReference>
<proteinExistence type="predicted"/>
<gene>
    <name evidence="1" type="ORF">EYF80_002446</name>
</gene>
<dbReference type="Proteomes" id="UP000314294">
    <property type="component" value="Unassembled WGS sequence"/>
</dbReference>
<accession>A0A4Z2JBN3</accession>
<reference evidence="1 2" key="1">
    <citation type="submission" date="2019-03" db="EMBL/GenBank/DDBJ databases">
        <title>First draft genome of Liparis tanakae, snailfish: a comprehensive survey of snailfish specific genes.</title>
        <authorList>
            <person name="Kim W."/>
            <person name="Song I."/>
            <person name="Jeong J.-H."/>
            <person name="Kim D."/>
            <person name="Kim S."/>
            <person name="Ryu S."/>
            <person name="Song J.Y."/>
            <person name="Lee S.K."/>
        </authorList>
    </citation>
    <scope>NUCLEOTIDE SEQUENCE [LARGE SCALE GENOMIC DNA]</scope>
    <source>
        <tissue evidence="1">Muscle</tissue>
    </source>
</reference>
<name>A0A4Z2JBN3_9TELE</name>
<evidence type="ECO:0000313" key="1">
    <source>
        <dbReference type="EMBL" id="TNN87244.1"/>
    </source>
</evidence>
<protein>
    <submittedName>
        <fullName evidence="1">Uncharacterized protein</fullName>
    </submittedName>
</protein>
<sequence length="146" mass="16084">MVHFLTSTFVGDGHFERYADDSHEVLSRHQRAQDGTDTQSFPFPLVDELKKGKGELTPCTEPGRSRAGVSEILMASFMAASRPFPPSPLRADHGATKSHLVQIGLLQSQGQAVVVHHRGSSHVQRSGAPHRRGSYDTKHFILLCFP</sequence>